<accession>A0AAJ0U3L6</accession>
<feature type="domain" description="EAL" evidence="3">
    <location>
        <begin position="694"/>
        <end position="948"/>
    </location>
</feature>
<dbReference type="SMART" id="SM00091">
    <property type="entry name" value="PAS"/>
    <property type="match status" value="2"/>
</dbReference>
<evidence type="ECO:0000259" key="3">
    <source>
        <dbReference type="PROSITE" id="PS50883"/>
    </source>
</evidence>
<reference evidence="5" key="1">
    <citation type="submission" date="2017-08" db="EMBL/GenBank/DDBJ databases">
        <authorList>
            <person name="Imhoff J.F."/>
            <person name="Rahn T."/>
            <person name="Kuenzel S."/>
            <person name="Neulinger S.C."/>
        </authorList>
    </citation>
    <scope>NUCLEOTIDE SEQUENCE</scope>
    <source>
        <strain evidence="5">DSM 11080</strain>
    </source>
</reference>
<dbReference type="Gene3D" id="3.30.70.270">
    <property type="match status" value="1"/>
</dbReference>
<dbReference type="InterPro" id="IPR013767">
    <property type="entry name" value="PAS_fold"/>
</dbReference>
<evidence type="ECO:0000259" key="2">
    <source>
        <dbReference type="PROSITE" id="PS50113"/>
    </source>
</evidence>
<dbReference type="PANTHER" id="PTHR44757">
    <property type="entry name" value="DIGUANYLATE CYCLASE DGCP"/>
    <property type="match status" value="1"/>
</dbReference>
<proteinExistence type="predicted"/>
<dbReference type="InterPro" id="IPR001633">
    <property type="entry name" value="EAL_dom"/>
</dbReference>
<dbReference type="SMART" id="SM00052">
    <property type="entry name" value="EAL"/>
    <property type="match status" value="1"/>
</dbReference>
<dbReference type="Proteomes" id="UP001296776">
    <property type="component" value="Unassembled WGS sequence"/>
</dbReference>
<dbReference type="CDD" id="cd01949">
    <property type="entry name" value="GGDEF"/>
    <property type="match status" value="1"/>
</dbReference>
<dbReference type="Pfam" id="PF00989">
    <property type="entry name" value="PAS"/>
    <property type="match status" value="1"/>
</dbReference>
<dbReference type="Gene3D" id="3.30.450.40">
    <property type="match status" value="1"/>
</dbReference>
<dbReference type="PROSITE" id="PS50883">
    <property type="entry name" value="EAL"/>
    <property type="match status" value="1"/>
</dbReference>
<dbReference type="AlphaFoldDB" id="A0AAJ0U3L6"/>
<dbReference type="EMBL" id="NRSJ01000012">
    <property type="protein sequence ID" value="MBK1704596.1"/>
    <property type="molecule type" value="Genomic_DNA"/>
</dbReference>
<dbReference type="CDD" id="cd01948">
    <property type="entry name" value="EAL"/>
    <property type="match status" value="1"/>
</dbReference>
<evidence type="ECO:0000313" key="5">
    <source>
        <dbReference type="EMBL" id="MBK1704596.1"/>
    </source>
</evidence>
<dbReference type="SUPFAM" id="SSF55073">
    <property type="entry name" value="Nucleotide cyclase"/>
    <property type="match status" value="1"/>
</dbReference>
<evidence type="ECO:0000259" key="1">
    <source>
        <dbReference type="PROSITE" id="PS50112"/>
    </source>
</evidence>
<organism evidence="5 6">
    <name type="scientific">Halochromatium glycolicum</name>
    <dbReference type="NCBI Taxonomy" id="85075"/>
    <lineage>
        <taxon>Bacteria</taxon>
        <taxon>Pseudomonadati</taxon>
        <taxon>Pseudomonadota</taxon>
        <taxon>Gammaproteobacteria</taxon>
        <taxon>Chromatiales</taxon>
        <taxon>Chromatiaceae</taxon>
        <taxon>Halochromatium</taxon>
    </lineage>
</organism>
<dbReference type="SMART" id="SM00267">
    <property type="entry name" value="GGDEF"/>
    <property type="match status" value="1"/>
</dbReference>
<dbReference type="InterPro" id="IPR000014">
    <property type="entry name" value="PAS"/>
</dbReference>
<protein>
    <recommendedName>
        <fullName evidence="7">PAS domain S-box-containing protein/diguanylate cyclase (GGDEF) domain-containing protein</fullName>
    </recommendedName>
</protein>
<comment type="caution">
    <text evidence="5">The sequence shown here is derived from an EMBL/GenBank/DDBJ whole genome shotgun (WGS) entry which is preliminary data.</text>
</comment>
<dbReference type="NCBIfam" id="TIGR00229">
    <property type="entry name" value="sensory_box"/>
    <property type="match status" value="2"/>
</dbReference>
<dbReference type="Pfam" id="PF08447">
    <property type="entry name" value="PAS_3"/>
    <property type="match status" value="1"/>
</dbReference>
<dbReference type="Gene3D" id="3.30.450.20">
    <property type="entry name" value="PAS domain"/>
    <property type="match status" value="2"/>
</dbReference>
<feature type="domain" description="GGDEF" evidence="4">
    <location>
        <begin position="544"/>
        <end position="685"/>
    </location>
</feature>
<keyword evidence="6" id="KW-1185">Reference proteome</keyword>
<dbReference type="PROSITE" id="PS50113">
    <property type="entry name" value="PAC"/>
    <property type="match status" value="1"/>
</dbReference>
<feature type="domain" description="PAC" evidence="2">
    <location>
        <begin position="460"/>
        <end position="512"/>
    </location>
</feature>
<evidence type="ECO:0008006" key="7">
    <source>
        <dbReference type="Google" id="ProtNLM"/>
    </source>
</evidence>
<dbReference type="InterPro" id="IPR029787">
    <property type="entry name" value="Nucleotide_cyclase"/>
</dbReference>
<dbReference type="InterPro" id="IPR000700">
    <property type="entry name" value="PAS-assoc_C"/>
</dbReference>
<dbReference type="Pfam" id="PF13185">
    <property type="entry name" value="GAF_2"/>
    <property type="match status" value="1"/>
</dbReference>
<dbReference type="Gene3D" id="2.10.70.100">
    <property type="match status" value="1"/>
</dbReference>
<dbReference type="SUPFAM" id="SSF141868">
    <property type="entry name" value="EAL domain-like"/>
    <property type="match status" value="1"/>
</dbReference>
<dbReference type="Pfam" id="PF00563">
    <property type="entry name" value="EAL"/>
    <property type="match status" value="1"/>
</dbReference>
<feature type="domain" description="PAS" evidence="1">
    <location>
        <begin position="262"/>
        <end position="313"/>
    </location>
</feature>
<sequence>MALQRLDPLLVLVFGCWHDPEFGVDSELEIGAFEIEVLDRLGLRSAEIVAQRAQCVAQRHDHPAFATRSEEHLESEDVDHTEHPRDRLKATIAAANQAIPFEPAEHRLLEALCETLVRGAEIVLAWVALPSASGRLESAAAAGRTDCLDELVLAPHGEPSLAQGPHLLAYRSGQTYLDNDVLDSAPADPWAEPWQERARASGVAAAIALPLRSSEGVLGTLNLCAAVADLFGQDEVLLLEVTANALGLALEARRNAAVLIESQGRYRQIFEQSPLGIVHYDADGTIVDCNAVYLRVLGADREQLIGANLIHDIDDQRVVDAVRRSLTQGQGHLDIVYRSAAWNQFLPVRAVFTGVRDGSGRIVAGIGLLEDFTERREIAARLHENEQRLRLAVDAARIGIWELDLEQGTLHWDGWMRRLHGLNGDAMLTSVREWRERIVPDDRFRATRALLSAARSDQPRSARLRIVLPNDEYRYLQLHACRFRDGNGQRPRVTGVCYDVTEQHLASARIEQLALFDELTGLSNRRLLMDRLSQAIRLTQRQHSYRALLLLDLDGFKRANDTRGHAVGDRLLIAFADRLRHALRRTDTAARLGGDEFVVLCGGLSASAEDATQEAARIASKLVEMAAEPYWLSGADEVPLYCSVSIGITLFNDESCSADELMKQADIAMYESKRTGRDTWRFFETSMQRAIEQQEAKTQALRQALHEDRLVLRYLPQVDQEGQWCGYEALVRWNASGHELRRPDEFLKLAESSGLIQAIDDWVLQRACRDFADLTAHQPPSYLHLGVNVSIRQLLDTEFAERVMQTVLEAGLQPHHLRLEVTEQALFVDVEQAQAAIERLLSHGIAIVLDDFGTGSSSLLQLQRLSLQAVKIDQGLVRGIENSPTKVAIVRAAISAAKALSLAVIAEGVENEEQFQLLRAEGCSVFQGYYFAEPMPVEALSQHLSAPG</sequence>
<dbReference type="SUPFAM" id="SSF55781">
    <property type="entry name" value="GAF domain-like"/>
    <property type="match status" value="1"/>
</dbReference>
<dbReference type="PROSITE" id="PS50887">
    <property type="entry name" value="GGDEF"/>
    <property type="match status" value="1"/>
</dbReference>
<dbReference type="Gene3D" id="3.20.20.450">
    <property type="entry name" value="EAL domain"/>
    <property type="match status" value="1"/>
</dbReference>
<dbReference type="Pfam" id="PF00990">
    <property type="entry name" value="GGDEF"/>
    <property type="match status" value="1"/>
</dbReference>
<evidence type="ECO:0000313" key="6">
    <source>
        <dbReference type="Proteomes" id="UP001296776"/>
    </source>
</evidence>
<dbReference type="InterPro" id="IPR029016">
    <property type="entry name" value="GAF-like_dom_sf"/>
</dbReference>
<gene>
    <name evidence="5" type="ORF">CKO40_08615</name>
</gene>
<dbReference type="InterPro" id="IPR043128">
    <property type="entry name" value="Rev_trsase/Diguanyl_cyclase"/>
</dbReference>
<dbReference type="InterPro" id="IPR035965">
    <property type="entry name" value="PAS-like_dom_sf"/>
</dbReference>
<name>A0AAJ0U3L6_9GAMM</name>
<reference evidence="5" key="2">
    <citation type="journal article" date="2020" name="Microorganisms">
        <title>Osmotic Adaptation and Compatible Solute Biosynthesis of Phototrophic Bacteria as Revealed from Genome Analyses.</title>
        <authorList>
            <person name="Imhoff J.F."/>
            <person name="Rahn T."/>
            <person name="Kunzel S."/>
            <person name="Keller A."/>
            <person name="Neulinger S.C."/>
        </authorList>
    </citation>
    <scope>NUCLEOTIDE SEQUENCE</scope>
    <source>
        <strain evidence="5">DSM 11080</strain>
    </source>
</reference>
<dbReference type="InterPro" id="IPR052155">
    <property type="entry name" value="Biofilm_reg_signaling"/>
</dbReference>
<dbReference type="InterPro" id="IPR003018">
    <property type="entry name" value="GAF"/>
</dbReference>
<dbReference type="InterPro" id="IPR035919">
    <property type="entry name" value="EAL_sf"/>
</dbReference>
<evidence type="ECO:0000259" key="4">
    <source>
        <dbReference type="PROSITE" id="PS50887"/>
    </source>
</evidence>
<dbReference type="PROSITE" id="PS50112">
    <property type="entry name" value="PAS"/>
    <property type="match status" value="1"/>
</dbReference>
<dbReference type="CDD" id="cd00130">
    <property type="entry name" value="PAS"/>
    <property type="match status" value="1"/>
</dbReference>
<dbReference type="InterPro" id="IPR000160">
    <property type="entry name" value="GGDEF_dom"/>
</dbReference>
<dbReference type="SUPFAM" id="SSF55785">
    <property type="entry name" value="PYP-like sensor domain (PAS domain)"/>
    <property type="match status" value="2"/>
</dbReference>
<dbReference type="PANTHER" id="PTHR44757:SF2">
    <property type="entry name" value="BIOFILM ARCHITECTURE MAINTENANCE PROTEIN MBAA"/>
    <property type="match status" value="1"/>
</dbReference>
<dbReference type="GO" id="GO:0006355">
    <property type="term" value="P:regulation of DNA-templated transcription"/>
    <property type="evidence" value="ECO:0007669"/>
    <property type="project" value="InterPro"/>
</dbReference>
<dbReference type="NCBIfam" id="TIGR00254">
    <property type="entry name" value="GGDEF"/>
    <property type="match status" value="1"/>
</dbReference>
<dbReference type="InterPro" id="IPR013655">
    <property type="entry name" value="PAS_fold_3"/>
</dbReference>